<accession>A0A5J9U146</accession>
<feature type="non-terminal residue" evidence="2">
    <location>
        <position position="1"/>
    </location>
</feature>
<dbReference type="Gramene" id="TVU17412">
    <property type="protein sequence ID" value="TVU17412"/>
    <property type="gene ID" value="EJB05_33448"/>
</dbReference>
<reference evidence="2 3" key="1">
    <citation type="journal article" date="2019" name="Sci. Rep.">
        <title>A high-quality genome of Eragrostis curvula grass provides insights into Poaceae evolution and supports new strategies to enhance forage quality.</title>
        <authorList>
            <person name="Carballo J."/>
            <person name="Santos B.A.C.M."/>
            <person name="Zappacosta D."/>
            <person name="Garbus I."/>
            <person name="Selva J.P."/>
            <person name="Gallo C.A."/>
            <person name="Diaz A."/>
            <person name="Albertini E."/>
            <person name="Caccamo M."/>
            <person name="Echenique V."/>
        </authorList>
    </citation>
    <scope>NUCLEOTIDE SEQUENCE [LARGE SCALE GENOMIC DNA]</scope>
    <source>
        <strain evidence="3">cv. Victoria</strain>
        <tissue evidence="2">Leaf</tissue>
    </source>
</reference>
<proteinExistence type="predicted"/>
<keyword evidence="3" id="KW-1185">Reference proteome</keyword>
<gene>
    <name evidence="2" type="ORF">EJB05_33448</name>
</gene>
<evidence type="ECO:0000313" key="3">
    <source>
        <dbReference type="Proteomes" id="UP000324897"/>
    </source>
</evidence>
<dbReference type="AlphaFoldDB" id="A0A5J9U146"/>
<comment type="caution">
    <text evidence="2">The sequence shown here is derived from an EMBL/GenBank/DDBJ whole genome shotgun (WGS) entry which is preliminary data.</text>
</comment>
<dbReference type="EMBL" id="RWGY01000029">
    <property type="protein sequence ID" value="TVU17412.1"/>
    <property type="molecule type" value="Genomic_DNA"/>
</dbReference>
<dbReference type="Proteomes" id="UP000324897">
    <property type="component" value="Chromosome 7"/>
</dbReference>
<evidence type="ECO:0000256" key="1">
    <source>
        <dbReference type="SAM" id="MobiDB-lite"/>
    </source>
</evidence>
<protein>
    <submittedName>
        <fullName evidence="2">Uncharacterized protein</fullName>
    </submittedName>
</protein>
<feature type="region of interest" description="Disordered" evidence="1">
    <location>
        <begin position="1"/>
        <end position="45"/>
    </location>
</feature>
<name>A0A5J9U146_9POAL</name>
<evidence type="ECO:0000313" key="2">
    <source>
        <dbReference type="EMBL" id="TVU17412.1"/>
    </source>
</evidence>
<organism evidence="2 3">
    <name type="scientific">Eragrostis curvula</name>
    <name type="common">weeping love grass</name>
    <dbReference type="NCBI Taxonomy" id="38414"/>
    <lineage>
        <taxon>Eukaryota</taxon>
        <taxon>Viridiplantae</taxon>
        <taxon>Streptophyta</taxon>
        <taxon>Embryophyta</taxon>
        <taxon>Tracheophyta</taxon>
        <taxon>Spermatophyta</taxon>
        <taxon>Magnoliopsida</taxon>
        <taxon>Liliopsida</taxon>
        <taxon>Poales</taxon>
        <taxon>Poaceae</taxon>
        <taxon>PACMAD clade</taxon>
        <taxon>Chloridoideae</taxon>
        <taxon>Eragrostideae</taxon>
        <taxon>Eragrostidinae</taxon>
        <taxon>Eragrostis</taxon>
    </lineage>
</organism>
<sequence length="76" mass="8351">MRPSTGKPGPPARSRGVQRSHLSHLTPATGRRRLRPPVPAARRPSPDILRVRRRWSLKILGAQSRCGSLGLSRTPA</sequence>